<evidence type="ECO:0000313" key="1">
    <source>
        <dbReference type="EMBL" id="MPN56791.1"/>
    </source>
</evidence>
<reference evidence="1" key="1">
    <citation type="submission" date="2019-08" db="EMBL/GenBank/DDBJ databases">
        <authorList>
            <person name="Kucharzyk K."/>
            <person name="Murdoch R.W."/>
            <person name="Higgins S."/>
            <person name="Loffler F."/>
        </authorList>
    </citation>
    <scope>NUCLEOTIDE SEQUENCE</scope>
</reference>
<proteinExistence type="predicted"/>
<organism evidence="1">
    <name type="scientific">bioreactor metagenome</name>
    <dbReference type="NCBI Taxonomy" id="1076179"/>
    <lineage>
        <taxon>unclassified sequences</taxon>
        <taxon>metagenomes</taxon>
        <taxon>ecological metagenomes</taxon>
    </lineage>
</organism>
<dbReference type="EMBL" id="VSSQ01127535">
    <property type="protein sequence ID" value="MPN56791.1"/>
    <property type="molecule type" value="Genomic_DNA"/>
</dbReference>
<gene>
    <name evidence="1" type="ORF">SDC9_204483</name>
</gene>
<protein>
    <submittedName>
        <fullName evidence="1">Uncharacterized protein</fullName>
    </submittedName>
</protein>
<accession>A0A645IZP3</accession>
<sequence length="103" mass="11242">MLGKAGSMWYQAGGFDLAGFGGRMLLVAENGAMGLELRIAPDRLGRLSYMYDRYDFEPKGTGRVLELSLETPERTLAAGQTEELPVTMRLLSAGEIKELLNGT</sequence>
<comment type="caution">
    <text evidence="1">The sequence shown here is derived from an EMBL/GenBank/DDBJ whole genome shotgun (WGS) entry which is preliminary data.</text>
</comment>
<name>A0A645IZP3_9ZZZZ</name>
<dbReference type="AlphaFoldDB" id="A0A645IZP3"/>